<evidence type="ECO:0000259" key="1">
    <source>
        <dbReference type="SMART" id="SM00829"/>
    </source>
</evidence>
<comment type="caution">
    <text evidence="2">The sequence shown here is derived from an EMBL/GenBank/DDBJ whole genome shotgun (WGS) entry which is preliminary data.</text>
</comment>
<dbReference type="InterPro" id="IPR011032">
    <property type="entry name" value="GroES-like_sf"/>
</dbReference>
<dbReference type="SUPFAM" id="SSF50129">
    <property type="entry name" value="GroES-like"/>
    <property type="match status" value="1"/>
</dbReference>
<dbReference type="EMBL" id="JAPDDP010000021">
    <property type="protein sequence ID" value="MDA0181350.1"/>
    <property type="molecule type" value="Genomic_DNA"/>
</dbReference>
<keyword evidence="3" id="KW-1185">Reference proteome</keyword>
<dbReference type="InterPro" id="IPR050700">
    <property type="entry name" value="YIM1/Zinc_Alcohol_DH_Fams"/>
</dbReference>
<sequence>MKAFTLDAFDTAPGIRTDLPNPTGERIVRLHASSVNPVDAAIAGGMLRGMADYAFPVVLGRDFAGVVEDTGEEVFGFVPHADPAVGAGAWAERITLSPFFAPKPASLSLTEAGAAPLAGITALLSVEALALTGGERVLILGATGGVGAFAVQLAARAGATVIAPANADDRDYLEALGASEVPERGSAPQADALIDLISYSPEQLAANAPGLRDGAKTVSALGAAEINVMAVSDPEAPARLARAIDEHGLQVPLARSFAFDELGEALGALGTHKRGKISVVA</sequence>
<dbReference type="InterPro" id="IPR013154">
    <property type="entry name" value="ADH-like_N"/>
</dbReference>
<protein>
    <submittedName>
        <fullName evidence="2">NADP-dependent oxidoreductase</fullName>
    </submittedName>
</protein>
<evidence type="ECO:0000313" key="2">
    <source>
        <dbReference type="EMBL" id="MDA0181350.1"/>
    </source>
</evidence>
<dbReference type="GO" id="GO:0016491">
    <property type="term" value="F:oxidoreductase activity"/>
    <property type="evidence" value="ECO:0007669"/>
    <property type="project" value="InterPro"/>
</dbReference>
<dbReference type="PANTHER" id="PTHR11695">
    <property type="entry name" value="ALCOHOL DEHYDROGENASE RELATED"/>
    <property type="match status" value="1"/>
</dbReference>
<dbReference type="RefSeq" id="WP_270025665.1">
    <property type="nucleotide sequence ID" value="NZ_JAPDDP010000021.1"/>
</dbReference>
<dbReference type="Proteomes" id="UP001147653">
    <property type="component" value="Unassembled WGS sequence"/>
</dbReference>
<dbReference type="AlphaFoldDB" id="A0A9X3NAI1"/>
<dbReference type="PANTHER" id="PTHR11695:SF294">
    <property type="entry name" value="RETICULON-4-INTERACTING PROTEIN 1, MITOCHONDRIAL"/>
    <property type="match status" value="1"/>
</dbReference>
<dbReference type="InterPro" id="IPR036291">
    <property type="entry name" value="NAD(P)-bd_dom_sf"/>
</dbReference>
<gene>
    <name evidence="2" type="ORF">OJ997_13675</name>
</gene>
<name>A0A9X3NAI1_9ACTN</name>
<accession>A0A9X3NAI1</accession>
<dbReference type="SMART" id="SM00829">
    <property type="entry name" value="PKS_ER"/>
    <property type="match status" value="1"/>
</dbReference>
<reference evidence="2" key="1">
    <citation type="submission" date="2022-10" db="EMBL/GenBank/DDBJ databases">
        <title>The WGS of Solirubrobacter phytolaccae KCTC 29190.</title>
        <authorList>
            <person name="Jiang Z."/>
        </authorList>
    </citation>
    <scope>NUCLEOTIDE SEQUENCE</scope>
    <source>
        <strain evidence="2">KCTC 29190</strain>
    </source>
</reference>
<dbReference type="SUPFAM" id="SSF51735">
    <property type="entry name" value="NAD(P)-binding Rossmann-fold domains"/>
    <property type="match status" value="1"/>
</dbReference>
<feature type="domain" description="Enoyl reductase (ER)" evidence="1">
    <location>
        <begin position="4"/>
        <end position="279"/>
    </location>
</feature>
<organism evidence="2 3">
    <name type="scientific">Solirubrobacter phytolaccae</name>
    <dbReference type="NCBI Taxonomy" id="1404360"/>
    <lineage>
        <taxon>Bacteria</taxon>
        <taxon>Bacillati</taxon>
        <taxon>Actinomycetota</taxon>
        <taxon>Thermoleophilia</taxon>
        <taxon>Solirubrobacterales</taxon>
        <taxon>Solirubrobacteraceae</taxon>
        <taxon>Solirubrobacter</taxon>
    </lineage>
</organism>
<dbReference type="Pfam" id="PF08240">
    <property type="entry name" value="ADH_N"/>
    <property type="match status" value="1"/>
</dbReference>
<proteinExistence type="predicted"/>
<dbReference type="CDD" id="cd05289">
    <property type="entry name" value="MDR_like_2"/>
    <property type="match status" value="1"/>
</dbReference>
<evidence type="ECO:0000313" key="3">
    <source>
        <dbReference type="Proteomes" id="UP001147653"/>
    </source>
</evidence>
<dbReference type="InterPro" id="IPR020843">
    <property type="entry name" value="ER"/>
</dbReference>
<dbReference type="Gene3D" id="3.40.50.720">
    <property type="entry name" value="NAD(P)-binding Rossmann-like Domain"/>
    <property type="match status" value="1"/>
</dbReference>
<dbReference type="Gene3D" id="3.90.180.10">
    <property type="entry name" value="Medium-chain alcohol dehydrogenases, catalytic domain"/>
    <property type="match status" value="1"/>
</dbReference>